<reference evidence="3 4" key="1">
    <citation type="submission" date="2019-03" db="EMBL/GenBank/DDBJ databases">
        <title>Draft Genome Sequence of Massilia arenosa sp. nov., a Novel Massilia Species Isolated from a Sandy-loam Maize Soil.</title>
        <authorList>
            <person name="Raths R."/>
            <person name="Peta V."/>
            <person name="Bucking H."/>
        </authorList>
    </citation>
    <scope>NUCLEOTIDE SEQUENCE [LARGE SCALE GENOMIC DNA]</scope>
    <source>
        <strain evidence="3 4">MC02</strain>
    </source>
</reference>
<gene>
    <name evidence="3" type="ORF">E4L96_03135</name>
</gene>
<feature type="signal peptide" evidence="1">
    <location>
        <begin position="1"/>
        <end position="19"/>
    </location>
</feature>
<feature type="domain" description="DUF4440" evidence="2">
    <location>
        <begin position="28"/>
        <end position="139"/>
    </location>
</feature>
<proteinExistence type="predicted"/>
<keyword evidence="4" id="KW-1185">Reference proteome</keyword>
<evidence type="ECO:0000313" key="4">
    <source>
        <dbReference type="Proteomes" id="UP000298438"/>
    </source>
</evidence>
<evidence type="ECO:0000259" key="2">
    <source>
        <dbReference type="Pfam" id="PF14534"/>
    </source>
</evidence>
<dbReference type="AlphaFoldDB" id="A0A4Y9SMY4"/>
<protein>
    <submittedName>
        <fullName evidence="3">Nuclear transport factor 2 family protein</fullName>
    </submittedName>
</protein>
<evidence type="ECO:0000256" key="1">
    <source>
        <dbReference type="SAM" id="SignalP"/>
    </source>
</evidence>
<dbReference type="Gene3D" id="3.10.450.50">
    <property type="match status" value="1"/>
</dbReference>
<dbReference type="Proteomes" id="UP000298438">
    <property type="component" value="Unassembled WGS sequence"/>
</dbReference>
<organism evidence="3 4">
    <name type="scientific">Zemynaea arenosa</name>
    <dbReference type="NCBI Taxonomy" id="2561931"/>
    <lineage>
        <taxon>Bacteria</taxon>
        <taxon>Pseudomonadati</taxon>
        <taxon>Pseudomonadota</taxon>
        <taxon>Betaproteobacteria</taxon>
        <taxon>Burkholderiales</taxon>
        <taxon>Oxalobacteraceae</taxon>
        <taxon>Telluria group</taxon>
        <taxon>Zemynaea</taxon>
    </lineage>
</organism>
<dbReference type="RefSeq" id="WP_135205775.1">
    <property type="nucleotide sequence ID" value="NZ_SPVF01000045.1"/>
</dbReference>
<evidence type="ECO:0000313" key="3">
    <source>
        <dbReference type="EMBL" id="TFW27898.1"/>
    </source>
</evidence>
<feature type="chain" id="PRO_5021336400" evidence="1">
    <location>
        <begin position="20"/>
        <end position="147"/>
    </location>
</feature>
<dbReference type="EMBL" id="SPVF01000045">
    <property type="protein sequence ID" value="TFW27898.1"/>
    <property type="molecule type" value="Genomic_DNA"/>
</dbReference>
<accession>A0A4Y9SMY4</accession>
<dbReference type="Pfam" id="PF14534">
    <property type="entry name" value="DUF4440"/>
    <property type="match status" value="1"/>
</dbReference>
<sequence length="147" mass="16562">MKTALLCTALLCAATPASARDLKTEIGAADTRLFSAFNARDLEGMKNGFSPRLEFYHDRSGLTNYADNIRIFGDNFRKPQQVRREAMPDSWRIYPAGPDLAMQIGTHRFCARATPEAAEECSVYGFSTVWSKENGQWKMLRVMSYGH</sequence>
<name>A0A4Y9SMY4_9BURK</name>
<dbReference type="InterPro" id="IPR032710">
    <property type="entry name" value="NTF2-like_dom_sf"/>
</dbReference>
<dbReference type="SUPFAM" id="SSF54427">
    <property type="entry name" value="NTF2-like"/>
    <property type="match status" value="1"/>
</dbReference>
<dbReference type="InterPro" id="IPR027843">
    <property type="entry name" value="DUF4440"/>
</dbReference>
<dbReference type="OrthoDB" id="119951at2"/>
<comment type="caution">
    <text evidence="3">The sequence shown here is derived from an EMBL/GenBank/DDBJ whole genome shotgun (WGS) entry which is preliminary data.</text>
</comment>
<keyword evidence="1" id="KW-0732">Signal</keyword>